<feature type="chain" id="PRO_5034410638" description="Probable aspartic-type endopeptidase OPSB" evidence="11">
    <location>
        <begin position="20"/>
        <end position="660"/>
    </location>
</feature>
<evidence type="ECO:0000313" key="13">
    <source>
        <dbReference type="EMBL" id="KAF4442779.1"/>
    </source>
</evidence>
<dbReference type="PANTHER" id="PTHR47966">
    <property type="entry name" value="BETA-SITE APP-CLEAVING ENZYME, ISOFORM A-RELATED"/>
    <property type="match status" value="1"/>
</dbReference>
<protein>
    <recommendedName>
        <fullName evidence="7">Probable aspartic-type endopeptidase OPSB</fullName>
    </recommendedName>
    <alternativeName>
        <fullName evidence="6">Probable aspartic-type endopeptidase opsB</fullName>
    </alternativeName>
</protein>
<comment type="similarity">
    <text evidence="1 10">Belongs to the peptidase A1 family.</text>
</comment>
<dbReference type="PROSITE" id="PS00141">
    <property type="entry name" value="ASP_PROTEASE"/>
    <property type="match status" value="1"/>
</dbReference>
<feature type="signal peptide" evidence="11">
    <location>
        <begin position="1"/>
        <end position="19"/>
    </location>
</feature>
<dbReference type="Pfam" id="PF01161">
    <property type="entry name" value="PBP"/>
    <property type="match status" value="1"/>
</dbReference>
<dbReference type="Pfam" id="PF00026">
    <property type="entry name" value="Asp"/>
    <property type="match status" value="1"/>
</dbReference>
<feature type="disulfide bond" evidence="9">
    <location>
        <begin position="318"/>
        <end position="365"/>
    </location>
</feature>
<dbReference type="CDD" id="cd00457">
    <property type="entry name" value="PEBP"/>
    <property type="match status" value="1"/>
</dbReference>
<keyword evidence="3 11" id="KW-0732">Signal</keyword>
<evidence type="ECO:0000256" key="10">
    <source>
        <dbReference type="RuleBase" id="RU000454"/>
    </source>
</evidence>
<feature type="active site" evidence="8">
    <location>
        <position position="283"/>
    </location>
</feature>
<dbReference type="GO" id="GO:0006508">
    <property type="term" value="P:proteolysis"/>
    <property type="evidence" value="ECO:0007669"/>
    <property type="project" value="UniProtKB-KW"/>
</dbReference>
<proteinExistence type="inferred from homology"/>
<dbReference type="GO" id="GO:0004190">
    <property type="term" value="F:aspartic-type endopeptidase activity"/>
    <property type="evidence" value="ECO:0007669"/>
    <property type="project" value="UniProtKB-KW"/>
</dbReference>
<keyword evidence="14" id="KW-1185">Reference proteome</keyword>
<dbReference type="Gene3D" id="2.40.70.10">
    <property type="entry name" value="Acid Proteases"/>
    <property type="match status" value="2"/>
</dbReference>
<dbReference type="InterPro" id="IPR001461">
    <property type="entry name" value="Aspartic_peptidase_A1"/>
</dbReference>
<feature type="active site" evidence="8">
    <location>
        <position position="90"/>
    </location>
</feature>
<evidence type="ECO:0000256" key="6">
    <source>
        <dbReference type="ARBA" id="ARBA00067536"/>
    </source>
</evidence>
<dbReference type="OrthoDB" id="771136at2759"/>
<dbReference type="AlphaFoldDB" id="A0A8H4K5A3"/>
<dbReference type="Gene3D" id="3.90.280.10">
    <property type="entry name" value="PEBP-like"/>
    <property type="match status" value="1"/>
</dbReference>
<evidence type="ECO:0000256" key="5">
    <source>
        <dbReference type="ARBA" id="ARBA00022801"/>
    </source>
</evidence>
<dbReference type="PRINTS" id="PR00792">
    <property type="entry name" value="PEPSIN"/>
</dbReference>
<comment type="caution">
    <text evidence="13">The sequence shown here is derived from an EMBL/GenBank/DDBJ whole genome shotgun (WGS) entry which is preliminary data.</text>
</comment>
<evidence type="ECO:0000259" key="12">
    <source>
        <dbReference type="PROSITE" id="PS51767"/>
    </source>
</evidence>
<name>A0A8H4K5A3_9HYPO</name>
<feature type="domain" description="Peptidase A1" evidence="12">
    <location>
        <begin position="72"/>
        <end position="401"/>
    </location>
</feature>
<dbReference type="PANTHER" id="PTHR47966:SF65">
    <property type="entry name" value="ASPARTIC-TYPE ENDOPEPTIDASE"/>
    <property type="match status" value="1"/>
</dbReference>
<dbReference type="InterPro" id="IPR021109">
    <property type="entry name" value="Peptidase_aspartic_dom_sf"/>
</dbReference>
<dbReference type="FunFam" id="2.40.70.10:FF:000011">
    <property type="entry name" value="Aspartic protease"/>
    <property type="match status" value="1"/>
</dbReference>
<dbReference type="SUPFAM" id="SSF49777">
    <property type="entry name" value="PEBP-like"/>
    <property type="match status" value="1"/>
</dbReference>
<reference evidence="13 14" key="1">
    <citation type="submission" date="2020-01" db="EMBL/GenBank/DDBJ databases">
        <title>Identification and distribution of gene clusters putatively required for synthesis of sphingolipid metabolism inhibitors in phylogenetically diverse species of the filamentous fungus Fusarium.</title>
        <authorList>
            <person name="Kim H.-S."/>
            <person name="Busman M."/>
            <person name="Brown D.W."/>
            <person name="Divon H."/>
            <person name="Uhlig S."/>
            <person name="Proctor R.H."/>
        </authorList>
    </citation>
    <scope>NUCLEOTIDE SEQUENCE [LARGE SCALE GENOMIC DNA]</scope>
    <source>
        <strain evidence="13 14">NRRL 13308</strain>
    </source>
</reference>
<keyword evidence="2 10" id="KW-0645">Protease</keyword>
<gene>
    <name evidence="13" type="ORF">FACUT_1801</name>
</gene>
<sequence length="660" mass="71383">MKSIQLSSLLLSLLSLTQGISLNKRDNGLEPRVMSVEIQRRTISDPISNDRRRLRKRDGTVDIDIDNEQSLYFLNASLGTPPQDFRLHLDTGSSDLWVNAEGSKLCSTHANICSESGLYSPNKSSTYEYLNSDFNISYADGSGASGDYATETFRMGSVKLEDLQFGIGYVTSDNEGVLGIGYKSNEAQVGQLNRDAYDNLPAKLASKGLIASNAYSLYLNDLESATGTILFGGVDQEQYIGDLVTLSINKVNGGFSEFSITLQSVSADSETIVDNLDLAVILDSGSTLSYLPATLTSDIYDIVGAQYEEGQSVAYVPCDLGNDSGNFTFKFKDSAEISVSLSEMVLDFTSVTGSQLSFDNGQAACTFGIAPTTGDFSILGDTFLRSAYVVFDLDNNEISLAQSNFNATKSHILEIGTGKNAVPTATGSGSSDNKENAAASLSPLGGHAAISMVAGAFALGMTAYIELAASWLFKNSKGKDAKAFFTTPAFAEHPEPTLAVTSPDCGSDGATLGKDYMHGDQHKFPELSWDSHSGVREWLLVSEDPDAPLPTPICHGIYLGIPSDKTRVVGSDFEPVEKTSTRLAGGFYYGASRNGSIYIAPRPLLNHGIHRYWYEVIGLNEPLDEKFKTSKPNRDQVAEAINGRIVVWGRWMGQCERRWE</sequence>
<dbReference type="SUPFAM" id="SSF50630">
    <property type="entry name" value="Acid proteases"/>
    <property type="match status" value="1"/>
</dbReference>
<evidence type="ECO:0000256" key="2">
    <source>
        <dbReference type="ARBA" id="ARBA00022670"/>
    </source>
</evidence>
<dbReference type="InterPro" id="IPR049556">
    <property type="entry name" value="PhiB"/>
</dbReference>
<evidence type="ECO:0000256" key="4">
    <source>
        <dbReference type="ARBA" id="ARBA00022750"/>
    </source>
</evidence>
<accession>A0A8H4K5A3</accession>
<evidence type="ECO:0000256" key="7">
    <source>
        <dbReference type="ARBA" id="ARBA00068059"/>
    </source>
</evidence>
<evidence type="ECO:0000313" key="14">
    <source>
        <dbReference type="Proteomes" id="UP000536711"/>
    </source>
</evidence>
<keyword evidence="5 10" id="KW-0378">Hydrolase</keyword>
<dbReference type="InterPro" id="IPR008914">
    <property type="entry name" value="PEBP"/>
</dbReference>
<dbReference type="EMBL" id="JAADJF010000037">
    <property type="protein sequence ID" value="KAF4442779.1"/>
    <property type="molecule type" value="Genomic_DNA"/>
</dbReference>
<keyword evidence="9" id="KW-1015">Disulfide bond</keyword>
<dbReference type="InterPro" id="IPR033121">
    <property type="entry name" value="PEPTIDASE_A1"/>
</dbReference>
<keyword evidence="4 10" id="KW-0064">Aspartyl protease</keyword>
<dbReference type="PROSITE" id="PS51767">
    <property type="entry name" value="PEPTIDASE_A1"/>
    <property type="match status" value="1"/>
</dbReference>
<evidence type="ECO:0000256" key="11">
    <source>
        <dbReference type="SAM" id="SignalP"/>
    </source>
</evidence>
<dbReference type="InterPro" id="IPR036610">
    <property type="entry name" value="PEBP-like_sf"/>
</dbReference>
<dbReference type="Proteomes" id="UP000536711">
    <property type="component" value="Unassembled WGS sequence"/>
</dbReference>
<evidence type="ECO:0000256" key="9">
    <source>
        <dbReference type="PIRSR" id="PIRSR601461-2"/>
    </source>
</evidence>
<dbReference type="InterPro" id="IPR033876">
    <property type="entry name" value="SAP-like"/>
</dbReference>
<dbReference type="InterPro" id="IPR001969">
    <property type="entry name" value="Aspartic_peptidase_AS"/>
</dbReference>
<organism evidence="13 14">
    <name type="scientific">Fusarium acutatum</name>
    <dbReference type="NCBI Taxonomy" id="78861"/>
    <lineage>
        <taxon>Eukaryota</taxon>
        <taxon>Fungi</taxon>
        <taxon>Dikarya</taxon>
        <taxon>Ascomycota</taxon>
        <taxon>Pezizomycotina</taxon>
        <taxon>Sordariomycetes</taxon>
        <taxon>Hypocreomycetidae</taxon>
        <taxon>Hypocreales</taxon>
        <taxon>Nectriaceae</taxon>
        <taxon>Fusarium</taxon>
        <taxon>Fusarium fujikuroi species complex</taxon>
    </lineage>
</organism>
<evidence type="ECO:0000256" key="1">
    <source>
        <dbReference type="ARBA" id="ARBA00007447"/>
    </source>
</evidence>
<dbReference type="CDD" id="cd05474">
    <property type="entry name" value="SAP_like"/>
    <property type="match status" value="1"/>
</dbReference>
<evidence type="ECO:0000256" key="3">
    <source>
        <dbReference type="ARBA" id="ARBA00022729"/>
    </source>
</evidence>
<evidence type="ECO:0000256" key="8">
    <source>
        <dbReference type="PIRSR" id="PIRSR601461-1"/>
    </source>
</evidence>